<dbReference type="GO" id="GO:0008840">
    <property type="term" value="F:4-hydroxy-tetrahydrodipicolinate synthase activity"/>
    <property type="evidence" value="ECO:0007669"/>
    <property type="project" value="TreeGrafter"/>
</dbReference>
<evidence type="ECO:0000313" key="4">
    <source>
        <dbReference type="Proteomes" id="UP000004358"/>
    </source>
</evidence>
<dbReference type="PANTHER" id="PTHR12128">
    <property type="entry name" value="DIHYDRODIPICOLINATE SYNTHASE"/>
    <property type="match status" value="1"/>
</dbReference>
<dbReference type="SUPFAM" id="SSF51569">
    <property type="entry name" value="Aldolase"/>
    <property type="match status" value="1"/>
</dbReference>
<dbReference type="STRING" id="314230.DSM3645_22434"/>
<keyword evidence="2" id="KW-0456">Lyase</keyword>
<evidence type="ECO:0000256" key="1">
    <source>
        <dbReference type="ARBA" id="ARBA00007592"/>
    </source>
</evidence>
<dbReference type="Pfam" id="PF00701">
    <property type="entry name" value="DHDPS"/>
    <property type="match status" value="1"/>
</dbReference>
<dbReference type="EMBL" id="AANZ01000012">
    <property type="protein sequence ID" value="EAQ79945.1"/>
    <property type="molecule type" value="Genomic_DNA"/>
</dbReference>
<sequence length="380" mass="41521">MQNNLIDRLRSSMANKKCITRRAILKAAAASASGILAGSVLSRVGQGAESDSDAIAADPKVRGPFPILSTPFTEDGQVDYDVLAKEAKFVAWAGTPGMIWPQSADSVDLLTTDEKRKGMEVLAEATRGMSTALCLGVQGTNTEEMLEFAEHAEKLAPTAIISRPPDSGKTEEDLRQYWRALAAVATRPVILQTTGGVAYKGPLPSPQLMIELAEEFPHFGYIKEEAGDVLGRMKASLAARPPVRRVFSARGGIHWNEESRLGSEGVITERAAYADVLTRIWELQQSGEDPETLKDVFGKFLAMVKVKPGGLRDANLYIWKKRGVFKNLISRNYGPGKSFPASPIISEFKMNEEKIAEVEKRFEALNPYLIEVTPDLSKPA</sequence>
<dbReference type="Gene3D" id="3.20.20.70">
    <property type="entry name" value="Aldolase class I"/>
    <property type="match status" value="1"/>
</dbReference>
<dbReference type="InterPro" id="IPR002220">
    <property type="entry name" value="DapA-like"/>
</dbReference>
<evidence type="ECO:0000313" key="3">
    <source>
        <dbReference type="EMBL" id="EAQ79945.1"/>
    </source>
</evidence>
<evidence type="ECO:0000256" key="2">
    <source>
        <dbReference type="ARBA" id="ARBA00023239"/>
    </source>
</evidence>
<dbReference type="InterPro" id="IPR013785">
    <property type="entry name" value="Aldolase_TIM"/>
</dbReference>
<dbReference type="CDD" id="cd00408">
    <property type="entry name" value="DHDPS-like"/>
    <property type="match status" value="1"/>
</dbReference>
<dbReference type="eggNOG" id="COG0329">
    <property type="taxonomic scope" value="Bacteria"/>
</dbReference>
<proteinExistence type="inferred from homology"/>
<dbReference type="OrthoDB" id="9771791at2"/>
<dbReference type="SMART" id="SM01130">
    <property type="entry name" value="DHDPS"/>
    <property type="match status" value="1"/>
</dbReference>
<dbReference type="Proteomes" id="UP000004358">
    <property type="component" value="Unassembled WGS sequence"/>
</dbReference>
<organism evidence="3 4">
    <name type="scientific">Blastopirellula marina DSM 3645</name>
    <dbReference type="NCBI Taxonomy" id="314230"/>
    <lineage>
        <taxon>Bacteria</taxon>
        <taxon>Pseudomonadati</taxon>
        <taxon>Planctomycetota</taxon>
        <taxon>Planctomycetia</taxon>
        <taxon>Pirellulales</taxon>
        <taxon>Pirellulaceae</taxon>
        <taxon>Blastopirellula</taxon>
    </lineage>
</organism>
<accession>A3ZUN0</accession>
<comment type="similarity">
    <text evidence="1">Belongs to the DapA family.</text>
</comment>
<dbReference type="AlphaFoldDB" id="A3ZUN0"/>
<protein>
    <submittedName>
        <fullName evidence="3">Dihydrodipicolinate synthetase</fullName>
    </submittedName>
</protein>
<name>A3ZUN0_9BACT</name>
<reference evidence="3 4" key="1">
    <citation type="submission" date="2006-02" db="EMBL/GenBank/DDBJ databases">
        <authorList>
            <person name="Amann R."/>
            <person name="Ferriera S."/>
            <person name="Johnson J."/>
            <person name="Kravitz S."/>
            <person name="Halpern A."/>
            <person name="Remington K."/>
            <person name="Beeson K."/>
            <person name="Tran B."/>
            <person name="Rogers Y.-H."/>
            <person name="Friedman R."/>
            <person name="Venter J.C."/>
        </authorList>
    </citation>
    <scope>NUCLEOTIDE SEQUENCE [LARGE SCALE GENOMIC DNA]</scope>
    <source>
        <strain evidence="3 4">DSM 3645</strain>
    </source>
</reference>
<dbReference type="HOGENOM" id="CLU_726974_0_0_0"/>
<comment type="caution">
    <text evidence="3">The sequence shown here is derived from an EMBL/GenBank/DDBJ whole genome shotgun (WGS) entry which is preliminary data.</text>
</comment>
<gene>
    <name evidence="3" type="ORF">DSM3645_22434</name>
</gene>
<dbReference type="PANTHER" id="PTHR12128:SF66">
    <property type="entry name" value="4-HYDROXY-2-OXOGLUTARATE ALDOLASE, MITOCHONDRIAL"/>
    <property type="match status" value="1"/>
</dbReference>